<reference evidence="2 3" key="1">
    <citation type="submission" date="2024-02" db="EMBL/GenBank/DDBJ databases">
        <title>de novo genome assembly of Solanum bulbocastanum strain 11H21.</title>
        <authorList>
            <person name="Hosaka A.J."/>
        </authorList>
    </citation>
    <scope>NUCLEOTIDE SEQUENCE [LARGE SCALE GENOMIC DNA]</scope>
    <source>
        <tissue evidence="2">Young leaves</tissue>
    </source>
</reference>
<dbReference type="AlphaFoldDB" id="A0AAN8TPC6"/>
<keyword evidence="3" id="KW-1185">Reference proteome</keyword>
<evidence type="ECO:0000313" key="2">
    <source>
        <dbReference type="EMBL" id="KAK6789196.1"/>
    </source>
</evidence>
<gene>
    <name evidence="2" type="ORF">RDI58_012995</name>
</gene>
<evidence type="ECO:0000256" key="1">
    <source>
        <dbReference type="SAM" id="MobiDB-lite"/>
    </source>
</evidence>
<name>A0AAN8TPC6_SOLBU</name>
<dbReference type="EMBL" id="JBANQN010000005">
    <property type="protein sequence ID" value="KAK6789196.1"/>
    <property type="molecule type" value="Genomic_DNA"/>
</dbReference>
<comment type="caution">
    <text evidence="2">The sequence shown here is derived from an EMBL/GenBank/DDBJ whole genome shotgun (WGS) entry which is preliminary data.</text>
</comment>
<protein>
    <submittedName>
        <fullName evidence="2">Uncharacterized protein</fullName>
    </submittedName>
</protein>
<dbReference type="Proteomes" id="UP001371456">
    <property type="component" value="Unassembled WGS sequence"/>
</dbReference>
<feature type="region of interest" description="Disordered" evidence="1">
    <location>
        <begin position="1"/>
        <end position="25"/>
    </location>
</feature>
<evidence type="ECO:0000313" key="3">
    <source>
        <dbReference type="Proteomes" id="UP001371456"/>
    </source>
</evidence>
<accession>A0AAN8TPC6</accession>
<sequence length="25" mass="3035">MDHRRRHHYRDLTKSPPLLPPDPLS</sequence>
<organism evidence="2 3">
    <name type="scientific">Solanum bulbocastanum</name>
    <name type="common">Wild potato</name>
    <dbReference type="NCBI Taxonomy" id="147425"/>
    <lineage>
        <taxon>Eukaryota</taxon>
        <taxon>Viridiplantae</taxon>
        <taxon>Streptophyta</taxon>
        <taxon>Embryophyta</taxon>
        <taxon>Tracheophyta</taxon>
        <taxon>Spermatophyta</taxon>
        <taxon>Magnoliopsida</taxon>
        <taxon>eudicotyledons</taxon>
        <taxon>Gunneridae</taxon>
        <taxon>Pentapetalae</taxon>
        <taxon>asterids</taxon>
        <taxon>lamiids</taxon>
        <taxon>Solanales</taxon>
        <taxon>Solanaceae</taxon>
        <taxon>Solanoideae</taxon>
        <taxon>Solaneae</taxon>
        <taxon>Solanum</taxon>
    </lineage>
</organism>
<proteinExistence type="predicted"/>